<name>A0ABQ5C2M7_9ASTR</name>
<proteinExistence type="predicted"/>
<feature type="domain" description="Retrotransposon Copia-like N-terminal" evidence="1">
    <location>
        <begin position="40"/>
        <end position="85"/>
    </location>
</feature>
<sequence length="543" mass="60817">MPVHNSVHNSAHNYDNGDDYVEDPVTLISKLDISDPLPLHPNDSTALTVVLIKLKGTENYEVWSCAMLLALEGKNKTGFIDGSCKRSNTDECVCNASESFKKHNQLMKLMQFLMGLDDSYMQIKSSILSREVLPDVRSAYDTISSEESHRVASGSIAGSSQKNQASAFVSNVPNRNNFQRSNQNFYNGPRPNNLNNNRHGEGSALVCENCGFNDHSIHRCFKIISYPADFGKRKSRQNFKGKIVFNNNSVGSSSSSGFTDEQMATLISLIKDNKNEKNVQVNMADTLFNNRANQPMTYIDKELDNVFDISHLKIKVGHPNGTEAFNSKIGNLELSNDLILYDVLVILEYCVTLISVHKLVKENKIIVAFDESRCYFLNQDLNQRNVLGIGNQCEGLGHPIKPVLNVLKDSLQFDNKDPTICCEIYQRAKQSREPFSLSNHTLKIFDDLVHLDLWGPYKITSSEGFRYFLTFVDDYTRAVWVYLIKSKDESDSSHTSVPGGDVNTADFLNISGNDADSSKDIFAAQDNIFFEGDLDQNPSTSTQ</sequence>
<accession>A0ABQ5C2M7</accession>
<evidence type="ECO:0000259" key="1">
    <source>
        <dbReference type="Pfam" id="PF14244"/>
    </source>
</evidence>
<dbReference type="EMBL" id="BQNB010013782">
    <property type="protein sequence ID" value="GJT20206.1"/>
    <property type="molecule type" value="Genomic_DNA"/>
</dbReference>
<evidence type="ECO:0000313" key="2">
    <source>
        <dbReference type="EMBL" id="GJT20206.1"/>
    </source>
</evidence>
<dbReference type="Proteomes" id="UP001151760">
    <property type="component" value="Unassembled WGS sequence"/>
</dbReference>
<organism evidence="2 3">
    <name type="scientific">Tanacetum coccineum</name>
    <dbReference type="NCBI Taxonomy" id="301880"/>
    <lineage>
        <taxon>Eukaryota</taxon>
        <taxon>Viridiplantae</taxon>
        <taxon>Streptophyta</taxon>
        <taxon>Embryophyta</taxon>
        <taxon>Tracheophyta</taxon>
        <taxon>Spermatophyta</taxon>
        <taxon>Magnoliopsida</taxon>
        <taxon>eudicotyledons</taxon>
        <taxon>Gunneridae</taxon>
        <taxon>Pentapetalae</taxon>
        <taxon>asterids</taxon>
        <taxon>campanulids</taxon>
        <taxon>Asterales</taxon>
        <taxon>Asteraceae</taxon>
        <taxon>Asteroideae</taxon>
        <taxon>Anthemideae</taxon>
        <taxon>Anthemidinae</taxon>
        <taxon>Tanacetum</taxon>
    </lineage>
</organism>
<dbReference type="InterPro" id="IPR012337">
    <property type="entry name" value="RNaseH-like_sf"/>
</dbReference>
<protein>
    <submittedName>
        <fullName evidence="2">Ribonuclease H-like domain-containing protein</fullName>
    </submittedName>
</protein>
<dbReference type="PANTHER" id="PTHR34222:SF99">
    <property type="entry name" value="PROTEIN, PUTATIVE-RELATED"/>
    <property type="match status" value="1"/>
</dbReference>
<reference evidence="2" key="2">
    <citation type="submission" date="2022-01" db="EMBL/GenBank/DDBJ databases">
        <authorList>
            <person name="Yamashiro T."/>
            <person name="Shiraishi A."/>
            <person name="Satake H."/>
            <person name="Nakayama K."/>
        </authorList>
    </citation>
    <scope>NUCLEOTIDE SEQUENCE</scope>
</reference>
<dbReference type="InterPro" id="IPR029472">
    <property type="entry name" value="Copia-like_N"/>
</dbReference>
<keyword evidence="3" id="KW-1185">Reference proteome</keyword>
<dbReference type="InterPro" id="IPR036397">
    <property type="entry name" value="RNaseH_sf"/>
</dbReference>
<gene>
    <name evidence="2" type="ORF">Tco_0878912</name>
</gene>
<dbReference type="Gene3D" id="3.30.420.10">
    <property type="entry name" value="Ribonuclease H-like superfamily/Ribonuclease H"/>
    <property type="match status" value="1"/>
</dbReference>
<dbReference type="SUPFAM" id="SSF53098">
    <property type="entry name" value="Ribonuclease H-like"/>
    <property type="match status" value="1"/>
</dbReference>
<dbReference type="Pfam" id="PF14244">
    <property type="entry name" value="Retrotran_gag_3"/>
    <property type="match status" value="1"/>
</dbReference>
<comment type="caution">
    <text evidence="2">The sequence shown here is derived from an EMBL/GenBank/DDBJ whole genome shotgun (WGS) entry which is preliminary data.</text>
</comment>
<feature type="non-terminal residue" evidence="2">
    <location>
        <position position="543"/>
    </location>
</feature>
<evidence type="ECO:0000313" key="3">
    <source>
        <dbReference type="Proteomes" id="UP001151760"/>
    </source>
</evidence>
<reference evidence="2" key="1">
    <citation type="journal article" date="2022" name="Int. J. Mol. Sci.">
        <title>Draft Genome of Tanacetum Coccineum: Genomic Comparison of Closely Related Tanacetum-Family Plants.</title>
        <authorList>
            <person name="Yamashiro T."/>
            <person name="Shiraishi A."/>
            <person name="Nakayama K."/>
            <person name="Satake H."/>
        </authorList>
    </citation>
    <scope>NUCLEOTIDE SEQUENCE</scope>
</reference>
<dbReference type="PANTHER" id="PTHR34222">
    <property type="entry name" value="GAG_PRE-INTEGRS DOMAIN-CONTAINING PROTEIN"/>
    <property type="match status" value="1"/>
</dbReference>